<keyword evidence="4" id="KW-0539">Nucleus</keyword>
<evidence type="ECO:0000313" key="7">
    <source>
        <dbReference type="EMBL" id="KAH0939382.1"/>
    </source>
</evidence>
<dbReference type="Proteomes" id="UP000824890">
    <property type="component" value="Unassembled WGS sequence"/>
</dbReference>
<keyword evidence="8" id="KW-1185">Reference proteome</keyword>
<dbReference type="Pfam" id="PF02365">
    <property type="entry name" value="NAM"/>
    <property type="match status" value="1"/>
</dbReference>
<reference evidence="7 8" key="1">
    <citation type="submission" date="2021-05" db="EMBL/GenBank/DDBJ databases">
        <title>Genome Assembly of Synthetic Allotetraploid Brassica napus Reveals Homoeologous Exchanges between Subgenomes.</title>
        <authorList>
            <person name="Davis J.T."/>
        </authorList>
    </citation>
    <scope>NUCLEOTIDE SEQUENCE [LARGE SCALE GENOMIC DNA]</scope>
    <source>
        <strain evidence="8">cv. Da-Ae</strain>
        <tissue evidence="7">Seedling</tissue>
    </source>
</reference>
<keyword evidence="1" id="KW-0805">Transcription regulation</keyword>
<name>A0ABQ8EDE7_BRANA</name>
<accession>A0ABQ8EDE7</accession>
<evidence type="ECO:0000256" key="1">
    <source>
        <dbReference type="ARBA" id="ARBA00023015"/>
    </source>
</evidence>
<protein>
    <recommendedName>
        <fullName evidence="6">NAC domain-containing protein</fullName>
    </recommendedName>
</protein>
<evidence type="ECO:0000313" key="8">
    <source>
        <dbReference type="Proteomes" id="UP000824890"/>
    </source>
</evidence>
<evidence type="ECO:0000256" key="4">
    <source>
        <dbReference type="ARBA" id="ARBA00023242"/>
    </source>
</evidence>
<dbReference type="InterPro" id="IPR003441">
    <property type="entry name" value="NAC-dom"/>
</dbReference>
<gene>
    <name evidence="7" type="ORF">HID58_006843</name>
</gene>
<evidence type="ECO:0000256" key="3">
    <source>
        <dbReference type="ARBA" id="ARBA00023163"/>
    </source>
</evidence>
<feature type="non-terminal residue" evidence="7">
    <location>
        <position position="1"/>
    </location>
</feature>
<dbReference type="EMBL" id="JAGKQM010000002">
    <property type="protein sequence ID" value="KAH0939382.1"/>
    <property type="molecule type" value="Genomic_DNA"/>
</dbReference>
<keyword evidence="2" id="KW-0238">DNA-binding</keyword>
<dbReference type="PROSITE" id="PS51005">
    <property type="entry name" value="NAC"/>
    <property type="match status" value="1"/>
</dbReference>
<keyword evidence="3" id="KW-0804">Transcription</keyword>
<dbReference type="Gene3D" id="2.170.150.80">
    <property type="entry name" value="NAC domain"/>
    <property type="match status" value="1"/>
</dbReference>
<dbReference type="PANTHER" id="PTHR31744:SF208">
    <property type="entry name" value="(WILD MALAYSIAN BANANA) HYPOTHETICAL PROTEIN"/>
    <property type="match status" value="1"/>
</dbReference>
<comment type="caution">
    <text evidence="7">The sequence shown here is derived from an EMBL/GenBank/DDBJ whole genome shotgun (WGS) entry which is preliminary data.</text>
</comment>
<feature type="region of interest" description="Disordered" evidence="5">
    <location>
        <begin position="181"/>
        <end position="210"/>
    </location>
</feature>
<evidence type="ECO:0000259" key="6">
    <source>
        <dbReference type="PROSITE" id="PS51005"/>
    </source>
</evidence>
<proteinExistence type="predicted"/>
<dbReference type="SUPFAM" id="SSF101941">
    <property type="entry name" value="NAC domain"/>
    <property type="match status" value="1"/>
</dbReference>
<evidence type="ECO:0000256" key="5">
    <source>
        <dbReference type="SAM" id="MobiDB-lite"/>
    </source>
</evidence>
<feature type="domain" description="NAC" evidence="6">
    <location>
        <begin position="22"/>
        <end position="175"/>
    </location>
</feature>
<evidence type="ECO:0000256" key="2">
    <source>
        <dbReference type="ARBA" id="ARBA00023125"/>
    </source>
</evidence>
<sequence length="310" mass="35548">FAVSCVSSHLMSEILQMGSSCLPPGFRFHPTDEELIDYYLKRKVEGLEIELEVIPVIDLYKFDPWELPDKSFLPNRDMEWFFFCSRDKKYPNGFRTNRGTKAGYWKATGKDRKITSRSSSTVGYRKTLVFYKGRALLGDRTTWLMHEYRLCDDESSSQGSQTYKGAYVLCRVSKKNEIKTNSKIRRNLSEQTLGSGESSGYSSRVTSPSRDGTMPFHSFVNPVSTEIDSSNIWISPDFILDSSKDYPQIQNFASEYFQDFDFPVIGQEVNFPASILHTDVDQNMDESMQTGYWTNCGYDQTGLFGYSELS</sequence>
<organism evidence="7 8">
    <name type="scientific">Brassica napus</name>
    <name type="common">Rape</name>
    <dbReference type="NCBI Taxonomy" id="3708"/>
    <lineage>
        <taxon>Eukaryota</taxon>
        <taxon>Viridiplantae</taxon>
        <taxon>Streptophyta</taxon>
        <taxon>Embryophyta</taxon>
        <taxon>Tracheophyta</taxon>
        <taxon>Spermatophyta</taxon>
        <taxon>Magnoliopsida</taxon>
        <taxon>eudicotyledons</taxon>
        <taxon>Gunneridae</taxon>
        <taxon>Pentapetalae</taxon>
        <taxon>rosids</taxon>
        <taxon>malvids</taxon>
        <taxon>Brassicales</taxon>
        <taxon>Brassicaceae</taxon>
        <taxon>Brassiceae</taxon>
        <taxon>Brassica</taxon>
    </lineage>
</organism>
<feature type="compositionally biased region" description="Polar residues" evidence="5">
    <location>
        <begin position="189"/>
        <end position="210"/>
    </location>
</feature>
<dbReference type="PANTHER" id="PTHR31744">
    <property type="entry name" value="PROTEIN CUP-SHAPED COTYLEDON 2-RELATED"/>
    <property type="match status" value="1"/>
</dbReference>
<dbReference type="InterPro" id="IPR036093">
    <property type="entry name" value="NAC_dom_sf"/>
</dbReference>